<dbReference type="PANTHER" id="PTHR32125">
    <property type="entry name" value="2-C-METHYL-D-ERYTHRITOL 4-PHOSPHATE CYTIDYLYLTRANSFERASE, CHLOROPLASTIC"/>
    <property type="match status" value="1"/>
</dbReference>
<evidence type="ECO:0000313" key="8">
    <source>
        <dbReference type="EMBL" id="CCH73834.1"/>
    </source>
</evidence>
<dbReference type="RefSeq" id="WP_162213267.1">
    <property type="nucleotide sequence ID" value="NZ_HG764815.1"/>
</dbReference>
<proteinExistence type="inferred from homology"/>
<dbReference type="InterPro" id="IPR034683">
    <property type="entry name" value="IspD/TarI"/>
</dbReference>
<dbReference type="GO" id="GO:0050518">
    <property type="term" value="F:2-C-methyl-D-erythritol 4-phosphate cytidylyltransferase activity"/>
    <property type="evidence" value="ECO:0007669"/>
    <property type="project" value="UniProtKB-UniRule"/>
</dbReference>
<keyword evidence="9" id="KW-1185">Reference proteome</keyword>
<comment type="caution">
    <text evidence="8">The sequence shown here is derived from an EMBL/GenBank/DDBJ whole genome shotgun (WGS) entry which is preliminary data.</text>
</comment>
<keyword evidence="6 7" id="KW-0414">Isoprene biosynthesis</keyword>
<dbReference type="STRING" id="1193182.BN11_3350008"/>
<feature type="site" description="Transition state stabilizer" evidence="7">
    <location>
        <position position="23"/>
    </location>
</feature>
<gene>
    <name evidence="7" type="primary">ispD</name>
    <name evidence="8" type="ORF">BN11_3350008</name>
</gene>
<dbReference type="InterPro" id="IPR027417">
    <property type="entry name" value="P-loop_NTPase"/>
</dbReference>
<reference evidence="8 9" key="1">
    <citation type="journal article" date="2013" name="ISME J.">
        <title>A metabolic model for members of the genus Tetrasphaera involved in enhanced biological phosphorus removal.</title>
        <authorList>
            <person name="Kristiansen R."/>
            <person name="Nguyen H.T.T."/>
            <person name="Saunders A.M."/>
            <person name="Nielsen J.L."/>
            <person name="Wimmer R."/>
            <person name="Le V.Q."/>
            <person name="McIlroy S.J."/>
            <person name="Petrovski S."/>
            <person name="Seviour R.J."/>
            <person name="Calteau A."/>
            <person name="Nielsen K.L."/>
            <person name="Nielsen P.H."/>
        </authorList>
    </citation>
    <scope>NUCLEOTIDE SEQUENCE [LARGE SCALE GENOMIC DNA]</scope>
    <source>
        <strain evidence="8 9">Ben110</strain>
    </source>
</reference>
<evidence type="ECO:0000256" key="3">
    <source>
        <dbReference type="ARBA" id="ARBA00009789"/>
    </source>
</evidence>
<dbReference type="Pfam" id="PF01128">
    <property type="entry name" value="IspD"/>
    <property type="match status" value="1"/>
</dbReference>
<keyword evidence="4 7" id="KW-0808">Transferase</keyword>
<evidence type="ECO:0000256" key="7">
    <source>
        <dbReference type="HAMAP-Rule" id="MF_00108"/>
    </source>
</evidence>
<keyword evidence="5 7" id="KW-0548">Nucleotidyltransferase</keyword>
<dbReference type="InterPro" id="IPR018294">
    <property type="entry name" value="ISPD_synthase_CS"/>
</dbReference>
<dbReference type="PROSITE" id="PS01295">
    <property type="entry name" value="ISPD"/>
    <property type="match status" value="1"/>
</dbReference>
<comment type="similarity">
    <text evidence="3 7">Belongs to the IspD/TarI cytidylyltransferase family. IspD subfamily.</text>
</comment>
<comment type="catalytic activity">
    <reaction evidence="1 7">
        <text>2-C-methyl-D-erythritol 4-phosphate + CTP + H(+) = 4-CDP-2-C-methyl-D-erythritol + diphosphate</text>
        <dbReference type="Rhea" id="RHEA:13429"/>
        <dbReference type="ChEBI" id="CHEBI:15378"/>
        <dbReference type="ChEBI" id="CHEBI:33019"/>
        <dbReference type="ChEBI" id="CHEBI:37563"/>
        <dbReference type="ChEBI" id="CHEBI:57823"/>
        <dbReference type="ChEBI" id="CHEBI:58262"/>
        <dbReference type="EC" id="2.7.7.60"/>
    </reaction>
</comment>
<dbReference type="CDD" id="cd02516">
    <property type="entry name" value="CDP-ME_synthetase"/>
    <property type="match status" value="1"/>
</dbReference>
<dbReference type="EMBL" id="CAJA01000263">
    <property type="protein sequence ID" value="CCH73834.1"/>
    <property type="molecule type" value="Genomic_DNA"/>
</dbReference>
<organism evidence="8 9">
    <name type="scientific">Nostocoides australiense Ben110</name>
    <dbReference type="NCBI Taxonomy" id="1193182"/>
    <lineage>
        <taxon>Bacteria</taxon>
        <taxon>Bacillati</taxon>
        <taxon>Actinomycetota</taxon>
        <taxon>Actinomycetes</taxon>
        <taxon>Micrococcales</taxon>
        <taxon>Intrasporangiaceae</taxon>
        <taxon>Nostocoides</taxon>
    </lineage>
</organism>
<dbReference type="UniPathway" id="UPA00056">
    <property type="reaction ID" value="UER00093"/>
</dbReference>
<dbReference type="SUPFAM" id="SSF52540">
    <property type="entry name" value="P-loop containing nucleoside triphosphate hydrolases"/>
    <property type="match status" value="1"/>
</dbReference>
<dbReference type="GO" id="GO:0019288">
    <property type="term" value="P:isopentenyl diphosphate biosynthetic process, methylerythritol 4-phosphate pathway"/>
    <property type="evidence" value="ECO:0007669"/>
    <property type="project" value="UniProtKB-UniRule"/>
</dbReference>
<evidence type="ECO:0000256" key="5">
    <source>
        <dbReference type="ARBA" id="ARBA00022695"/>
    </source>
</evidence>
<dbReference type="HAMAP" id="MF_00108">
    <property type="entry name" value="IspD"/>
    <property type="match status" value="1"/>
</dbReference>
<dbReference type="InterPro" id="IPR050088">
    <property type="entry name" value="IspD/TarI_cytidylyltransf_bact"/>
</dbReference>
<dbReference type="Gene3D" id="3.90.550.10">
    <property type="entry name" value="Spore Coat Polysaccharide Biosynthesis Protein SpsA, Chain A"/>
    <property type="match status" value="1"/>
</dbReference>
<dbReference type="AlphaFoldDB" id="W6K3T7"/>
<feature type="site" description="Positions MEP for the nucleophilic attack" evidence="7">
    <location>
        <position position="232"/>
    </location>
</feature>
<protein>
    <recommendedName>
        <fullName evidence="7">2-C-methyl-D-erythritol 4-phosphate cytidylyltransferase</fullName>
        <ecNumber evidence="7">2.7.7.60</ecNumber>
    </recommendedName>
    <alternativeName>
        <fullName evidence="7">4-diphosphocytidyl-2C-methyl-D-erythritol synthase</fullName>
    </alternativeName>
    <alternativeName>
        <fullName evidence="7">MEP cytidylyltransferase</fullName>
        <shortName evidence="7">MCT</shortName>
    </alternativeName>
</protein>
<evidence type="ECO:0000256" key="1">
    <source>
        <dbReference type="ARBA" id="ARBA00001282"/>
    </source>
</evidence>
<accession>W6K3T7</accession>
<dbReference type="Proteomes" id="UP000035763">
    <property type="component" value="Unassembled WGS sequence"/>
</dbReference>
<dbReference type="Gene3D" id="3.40.50.300">
    <property type="entry name" value="P-loop containing nucleotide triphosphate hydrolases"/>
    <property type="match status" value="1"/>
</dbReference>
<evidence type="ECO:0000256" key="6">
    <source>
        <dbReference type="ARBA" id="ARBA00023229"/>
    </source>
</evidence>
<evidence type="ECO:0000313" key="9">
    <source>
        <dbReference type="Proteomes" id="UP000035763"/>
    </source>
</evidence>
<dbReference type="PANTHER" id="PTHR32125:SF4">
    <property type="entry name" value="2-C-METHYL-D-ERYTHRITOL 4-PHOSPHATE CYTIDYLYLTRANSFERASE, CHLOROPLASTIC"/>
    <property type="match status" value="1"/>
</dbReference>
<dbReference type="EC" id="2.7.7.60" evidence="7"/>
<sequence>MSDAGTAPRGVGVVVVAAGSGTRLGAGIPKAFVNVGGRRIVDWAVDGARAVPGVVHVVVVVPPAHVEMPIPPRRDVDVEPDPELTEALYAGAAADRVPVTVVAGGAERSDSVRAGLAALGTDIDIVLVHDAARCFTPAAVYERVIAAVVAGDRAVVPGLAVVDTMKVVGPDGLVVYTPDRSRVRAIQTPQGFARVALEQAHASGVHASDDAMLAEECGIPVRVVDGDPLAFKVTTPADLDQAHKLLASAPTLWVIGGLPGTGKTTAGRVLAAEEGATHLRVDSIEVALLGAGVDEVTSEGYAALYAVARDQLRLGGSVVADLVNPIPLTREALRAVARDAGASIREIQLVCSDAAEHRRRVENRAADIPGHRLPTWADVEARQFEAWPESVTIDTAGLDVEAIVRQIRGRVPEGRG</sequence>
<evidence type="ECO:0000256" key="4">
    <source>
        <dbReference type="ARBA" id="ARBA00022679"/>
    </source>
</evidence>
<dbReference type="InterPro" id="IPR001228">
    <property type="entry name" value="IspD"/>
</dbReference>
<name>W6K3T7_9MICO</name>
<comment type="pathway">
    <text evidence="2 7">Isoprenoid biosynthesis; isopentenyl diphosphate biosynthesis via DXP pathway; isopentenyl diphosphate from 1-deoxy-D-xylulose 5-phosphate: step 2/6.</text>
</comment>
<comment type="function">
    <text evidence="7">Catalyzes the formation of 4-diphosphocytidyl-2-C-methyl-D-erythritol from CTP and 2-C-methyl-D-erythritol 4-phosphate (MEP).</text>
</comment>
<feature type="site" description="Transition state stabilizer" evidence="7">
    <location>
        <position position="30"/>
    </location>
</feature>
<dbReference type="SUPFAM" id="SSF53448">
    <property type="entry name" value="Nucleotide-diphospho-sugar transferases"/>
    <property type="match status" value="1"/>
</dbReference>
<dbReference type="InterPro" id="IPR029044">
    <property type="entry name" value="Nucleotide-diphossugar_trans"/>
</dbReference>
<dbReference type="NCBIfam" id="TIGR00453">
    <property type="entry name" value="ispD"/>
    <property type="match status" value="1"/>
</dbReference>
<dbReference type="Pfam" id="PF13671">
    <property type="entry name" value="AAA_33"/>
    <property type="match status" value="1"/>
</dbReference>
<feature type="site" description="Positions MEP for the nucleophilic attack" evidence="7">
    <location>
        <position position="180"/>
    </location>
</feature>
<evidence type="ECO:0000256" key="2">
    <source>
        <dbReference type="ARBA" id="ARBA00004787"/>
    </source>
</evidence>